<dbReference type="Gene3D" id="3.30.110.40">
    <property type="entry name" value="TusA-like domain"/>
    <property type="match status" value="1"/>
</dbReference>
<dbReference type="PANTHER" id="PTHR43844">
    <property type="entry name" value="METHIONINE SYNTHASE"/>
    <property type="match status" value="1"/>
</dbReference>
<feature type="domain" description="Cobalamin-independent methionine synthase MetE C-terminal/archaeal" evidence="1">
    <location>
        <begin position="236"/>
        <end position="480"/>
    </location>
</feature>
<dbReference type="OrthoDB" id="244285at2"/>
<dbReference type="SUPFAM" id="SSF51726">
    <property type="entry name" value="UROD/MetE-like"/>
    <property type="match status" value="1"/>
</dbReference>
<dbReference type="AlphaFoldDB" id="A0A512NEA3"/>
<sequence>MKPTDRHSMPPDVSFDGGDLDCGNGLLLLIRKHIDPMARGQLLEIRSTEISVDEDLPAWCRLTSNELVSFTKVGKQRSFLVCKGKLEERGRTVEAAARPVPSPAASASQAEAAPATLLPPVATPSLPPLAVMGIGSWPRPRWMIDSMHAYVEGRLDEAAFHETANDAVRLAVAAQDRAGVTVMTDGEQRRDSYASFVATRLDNCQLIPLTDLLPLVDHPEEFERELRALDVPAADVRHPAVFGRIGRSRPLVVHEFDFLRSLTAKPIKVALPGPYLLTRTMWMECLSERAYDTREQLAEDIVAALRAELAALIAAGVTLVQFDEPVLSEVVFSGPKSRPSFMCGALSESRGPEHELGFARDLVNAVTDGMPRERIALHVCRGNWTPDESVALSGSYQPLLATLQAMKVGAYLLEMCTPRAGEMEILRALPADARIGVGVVNQKHAEPEQLDEVAAMIGHAIGLFGAERVLLHPDCGFATFADNPICNASGAEAKLTVIAQALERVR</sequence>
<protein>
    <recommendedName>
        <fullName evidence="1">Cobalamin-independent methionine synthase MetE C-terminal/archaeal domain-containing protein</fullName>
    </recommendedName>
</protein>
<accession>A0A512NEA3</accession>
<keyword evidence="3" id="KW-1185">Reference proteome</keyword>
<name>A0A512NEA3_9HYPH</name>
<proteinExistence type="predicted"/>
<evidence type="ECO:0000313" key="2">
    <source>
        <dbReference type="EMBL" id="GEP57264.1"/>
    </source>
</evidence>
<evidence type="ECO:0000259" key="1">
    <source>
        <dbReference type="Pfam" id="PF01717"/>
    </source>
</evidence>
<comment type="caution">
    <text evidence="2">The sequence shown here is derived from an EMBL/GenBank/DDBJ whole genome shotgun (WGS) entry which is preliminary data.</text>
</comment>
<dbReference type="InterPro" id="IPR036868">
    <property type="entry name" value="TusA-like_sf"/>
</dbReference>
<dbReference type="InterPro" id="IPR038071">
    <property type="entry name" value="UROD/MetE-like_sf"/>
</dbReference>
<dbReference type="GO" id="GO:0008270">
    <property type="term" value="F:zinc ion binding"/>
    <property type="evidence" value="ECO:0007669"/>
    <property type="project" value="InterPro"/>
</dbReference>
<dbReference type="GO" id="GO:0003871">
    <property type="term" value="F:5-methyltetrahydropteroyltriglutamate-homocysteine S-methyltransferase activity"/>
    <property type="evidence" value="ECO:0007669"/>
    <property type="project" value="InterPro"/>
</dbReference>
<dbReference type="GO" id="GO:0009086">
    <property type="term" value="P:methionine biosynthetic process"/>
    <property type="evidence" value="ECO:0007669"/>
    <property type="project" value="InterPro"/>
</dbReference>
<dbReference type="Proteomes" id="UP000321058">
    <property type="component" value="Unassembled WGS sequence"/>
</dbReference>
<dbReference type="Gene3D" id="3.20.20.210">
    <property type="match status" value="1"/>
</dbReference>
<dbReference type="RefSeq" id="WP_147151635.1">
    <property type="nucleotide sequence ID" value="NZ_BKAJ01000076.1"/>
</dbReference>
<dbReference type="CDD" id="cd03311">
    <property type="entry name" value="CIMS_C_terminal_like"/>
    <property type="match status" value="1"/>
</dbReference>
<dbReference type="PANTHER" id="PTHR43844:SF2">
    <property type="entry name" value="SYNTHASE, VITAMIN-B12 INDEPENDENT, PUTATIVE (AFU_ORTHOLOGUE AFUA_3G12060)-RELATED"/>
    <property type="match status" value="1"/>
</dbReference>
<dbReference type="EMBL" id="BKAJ01000076">
    <property type="protein sequence ID" value="GEP57264.1"/>
    <property type="molecule type" value="Genomic_DNA"/>
</dbReference>
<dbReference type="Pfam" id="PF01717">
    <property type="entry name" value="Meth_synt_2"/>
    <property type="match status" value="1"/>
</dbReference>
<reference evidence="2 3" key="1">
    <citation type="submission" date="2019-07" db="EMBL/GenBank/DDBJ databases">
        <title>Whole genome shotgun sequence of Reyranella soli NBRC 108950.</title>
        <authorList>
            <person name="Hosoyama A."/>
            <person name="Uohara A."/>
            <person name="Ohji S."/>
            <person name="Ichikawa N."/>
        </authorList>
    </citation>
    <scope>NUCLEOTIDE SEQUENCE [LARGE SCALE GENOMIC DNA]</scope>
    <source>
        <strain evidence="2 3">NBRC 108950</strain>
    </source>
</reference>
<dbReference type="InterPro" id="IPR002629">
    <property type="entry name" value="Met_Synth_C/arc"/>
</dbReference>
<dbReference type="SUPFAM" id="SSF64307">
    <property type="entry name" value="SirA-like"/>
    <property type="match status" value="1"/>
</dbReference>
<gene>
    <name evidence="2" type="ORF">RSO01_44300</name>
</gene>
<organism evidence="2 3">
    <name type="scientific">Reyranella soli</name>
    <dbReference type="NCBI Taxonomy" id="1230389"/>
    <lineage>
        <taxon>Bacteria</taxon>
        <taxon>Pseudomonadati</taxon>
        <taxon>Pseudomonadota</taxon>
        <taxon>Alphaproteobacteria</taxon>
        <taxon>Hyphomicrobiales</taxon>
        <taxon>Reyranellaceae</taxon>
        <taxon>Reyranella</taxon>
    </lineage>
</organism>
<evidence type="ECO:0000313" key="3">
    <source>
        <dbReference type="Proteomes" id="UP000321058"/>
    </source>
</evidence>